<feature type="chain" id="PRO_5024395372" description="Lipoprotein" evidence="1">
    <location>
        <begin position="18"/>
        <end position="173"/>
    </location>
</feature>
<keyword evidence="1" id="KW-0732">Signal</keyword>
<accession>A0A5M6D6A6</accession>
<name>A0A5M6D6A6_9BACT</name>
<reference evidence="2 3" key="1">
    <citation type="submission" date="2019-08" db="EMBL/GenBank/DDBJ databases">
        <authorList>
            <person name="Dhanesh K."/>
            <person name="Kumar G."/>
            <person name="Sasikala C."/>
            <person name="Venkata Ramana C."/>
        </authorList>
    </citation>
    <scope>NUCLEOTIDE SEQUENCE [LARGE SCALE GENOMIC DNA]</scope>
    <source>
        <strain evidence="2 3">JC645</strain>
    </source>
</reference>
<feature type="signal peptide" evidence="1">
    <location>
        <begin position="1"/>
        <end position="17"/>
    </location>
</feature>
<gene>
    <name evidence="2" type="ORF">FYK55_20210</name>
</gene>
<keyword evidence="3" id="KW-1185">Reference proteome</keyword>
<evidence type="ECO:0000313" key="3">
    <source>
        <dbReference type="Proteomes" id="UP000324479"/>
    </source>
</evidence>
<protein>
    <recommendedName>
        <fullName evidence="4">Lipoprotein</fullName>
    </recommendedName>
</protein>
<organism evidence="2 3">
    <name type="scientific">Roseiconus nitratireducens</name>
    <dbReference type="NCBI Taxonomy" id="2605748"/>
    <lineage>
        <taxon>Bacteria</taxon>
        <taxon>Pseudomonadati</taxon>
        <taxon>Planctomycetota</taxon>
        <taxon>Planctomycetia</taxon>
        <taxon>Pirellulales</taxon>
        <taxon>Pirellulaceae</taxon>
        <taxon>Roseiconus</taxon>
    </lineage>
</organism>
<comment type="caution">
    <text evidence="2">The sequence shown here is derived from an EMBL/GenBank/DDBJ whole genome shotgun (WGS) entry which is preliminary data.</text>
</comment>
<dbReference type="PROSITE" id="PS51257">
    <property type="entry name" value="PROKAR_LIPOPROTEIN"/>
    <property type="match status" value="1"/>
</dbReference>
<dbReference type="RefSeq" id="WP_150078279.1">
    <property type="nucleotide sequence ID" value="NZ_VWOX01000012.1"/>
</dbReference>
<sequence length="173" mass="18181">MNNRMMTVLMAALLVSASTGCTSMKNFLFGRGARCGLCNRVSLPTAPFLPRAAPAPPTCNTPTYVQPNYGGPQTGCGCSPAPCNNSCNTGSGYGPAPTNNCYRNDPYQGGVCGSGTVMEGQPIYGENWQPAPTTPEGYRANYGDPYDTGYKVDSDGARILHEEPLPPGAMNVN</sequence>
<dbReference type="Proteomes" id="UP000324479">
    <property type="component" value="Unassembled WGS sequence"/>
</dbReference>
<evidence type="ECO:0000256" key="1">
    <source>
        <dbReference type="SAM" id="SignalP"/>
    </source>
</evidence>
<dbReference type="AlphaFoldDB" id="A0A5M6D6A6"/>
<evidence type="ECO:0008006" key="4">
    <source>
        <dbReference type="Google" id="ProtNLM"/>
    </source>
</evidence>
<proteinExistence type="predicted"/>
<evidence type="ECO:0000313" key="2">
    <source>
        <dbReference type="EMBL" id="KAA5540715.1"/>
    </source>
</evidence>
<dbReference type="EMBL" id="VWOX01000012">
    <property type="protein sequence ID" value="KAA5540715.1"/>
    <property type="molecule type" value="Genomic_DNA"/>
</dbReference>